<dbReference type="OrthoDB" id="4226666at2759"/>
<dbReference type="PANTHER" id="PTHR35392">
    <property type="entry name" value="ZN(II)2CYS6 TRANSCRIPTION FACTOR (EUROFUNG)-RELATED-RELATED"/>
    <property type="match status" value="1"/>
</dbReference>
<dbReference type="AlphaFoldDB" id="A0A9P7MGR7"/>
<proteinExistence type="predicted"/>
<dbReference type="CDD" id="cd00067">
    <property type="entry name" value="GAL4"/>
    <property type="match status" value="1"/>
</dbReference>
<feature type="region of interest" description="Disordered" evidence="2">
    <location>
        <begin position="271"/>
        <end position="299"/>
    </location>
</feature>
<keyword evidence="1" id="KW-0539">Nucleus</keyword>
<comment type="caution">
    <text evidence="4">The sequence shown here is derived from an EMBL/GenBank/DDBJ whole genome shotgun (WGS) entry which is preliminary data.</text>
</comment>
<evidence type="ECO:0000256" key="2">
    <source>
        <dbReference type="SAM" id="MobiDB-lite"/>
    </source>
</evidence>
<dbReference type="Proteomes" id="UP000706124">
    <property type="component" value="Unassembled WGS sequence"/>
</dbReference>
<dbReference type="GO" id="GO:0000981">
    <property type="term" value="F:DNA-binding transcription factor activity, RNA polymerase II-specific"/>
    <property type="evidence" value="ECO:0007669"/>
    <property type="project" value="InterPro"/>
</dbReference>
<accession>A0A9P7MGR7</accession>
<dbReference type="InterPro" id="IPR001138">
    <property type="entry name" value="Zn2Cys6_DnaBD"/>
</dbReference>
<dbReference type="GO" id="GO:0008270">
    <property type="term" value="F:zinc ion binding"/>
    <property type="evidence" value="ECO:0007669"/>
    <property type="project" value="InterPro"/>
</dbReference>
<dbReference type="PROSITE" id="PS50048">
    <property type="entry name" value="ZN2_CY6_FUNGAL_2"/>
    <property type="match status" value="1"/>
</dbReference>
<sequence length="817" mass="91200">MASVTSHNNNTSPHSLTNDFEFGSDNLDYGFDNLDFGVDFDFDFDFDFNFDSNTTGDDESWQQLDGFSSGASAQGSVGFLSSPASGSLNGYALVGYPARSTPPEVSTVSPLLLGDMDGTMSLPGSETFTGLGEAQIEYLTRSSVPGVVASGPDSSSTMGRGPTARSEAASLLTPQAFMSSGIARSFTQGELRQDLHEMTNFQTNFVFSMHQPYSSAVGLPEEASTTTQPLFAPNELTVVPRDIDNQNMTSGQRMSFDDLNTSPQWIIYTPSASSVSSPRKSPAVKPEASSSYTSYSSSTAPLPIPKVKTGKIEKRKASTYSKFVIMTPDSMHAQAGRPNPFECFEAMRASHRGRKGPLAHEAKQNALLVRGVGACFCCQHRKVKCDKERPCQHCRRLMMHVPQVMCWQFQDFLPVLFPDFIRSHFRKEAMAAFLRDNVQEWSSVRGVDEQEKQQVCEVELFSGLGFSAVLNVQAKVFTAKTSEVLQHWHLTPTGGRAEIQASESVPLGVEFKTAAERDVLRKRIKAYVQAIIQEPCFSEQVTDSLRSTRLPLKILEIVQTYAKQSDSCLVKRALSIYAMHYIMTRHLCLTNKSILTLQPSGLIPHQNTPWITPRVLARQIKSLTDELIMREMQHLFDTFSQVLKQKHRREWAPCTAAFLVLCLFMEAVETTAGNFALSQNEINRRNAAPPQYGGDFTRNVCRELENLPFKQFAYQFHAIYQTHARDVNTRCFNPLFGFGAGEQGDLDGPAEEMVRSLRELFYGESWRELQFLADDEIILHEDERARPIESSFLYTGRLVAKFLLSFTSEEFIFGGQT</sequence>
<protein>
    <recommendedName>
        <fullName evidence="3">Zn(2)-C6 fungal-type domain-containing protein</fullName>
    </recommendedName>
</protein>
<keyword evidence="5" id="KW-1185">Reference proteome</keyword>
<dbReference type="PANTHER" id="PTHR35392:SF5">
    <property type="entry name" value="ZN(2)-C6 FUNGAL-TYPE DOMAIN-CONTAINING PROTEIN"/>
    <property type="match status" value="1"/>
</dbReference>
<dbReference type="EMBL" id="SRPO01000052">
    <property type="protein sequence ID" value="KAG5944709.1"/>
    <property type="molecule type" value="Genomic_DNA"/>
</dbReference>
<dbReference type="InterPro" id="IPR052973">
    <property type="entry name" value="Fungal_sec-metab_reg_TF"/>
</dbReference>
<evidence type="ECO:0000259" key="3">
    <source>
        <dbReference type="PROSITE" id="PS50048"/>
    </source>
</evidence>
<dbReference type="InterPro" id="IPR036864">
    <property type="entry name" value="Zn2-C6_fun-type_DNA-bd_sf"/>
</dbReference>
<organism evidence="4 5">
    <name type="scientific">Claviceps pazoutovae</name>
    <dbReference type="NCBI Taxonomy" id="1649127"/>
    <lineage>
        <taxon>Eukaryota</taxon>
        <taxon>Fungi</taxon>
        <taxon>Dikarya</taxon>
        <taxon>Ascomycota</taxon>
        <taxon>Pezizomycotina</taxon>
        <taxon>Sordariomycetes</taxon>
        <taxon>Hypocreomycetidae</taxon>
        <taxon>Hypocreales</taxon>
        <taxon>Clavicipitaceae</taxon>
        <taxon>Claviceps</taxon>
    </lineage>
</organism>
<feature type="domain" description="Zn(2)-C6 fungal-type" evidence="3">
    <location>
        <begin position="374"/>
        <end position="406"/>
    </location>
</feature>
<evidence type="ECO:0000256" key="1">
    <source>
        <dbReference type="ARBA" id="ARBA00023242"/>
    </source>
</evidence>
<dbReference type="Gene3D" id="4.10.240.10">
    <property type="entry name" value="Zn(2)-C6 fungal-type DNA-binding domain"/>
    <property type="match status" value="1"/>
</dbReference>
<evidence type="ECO:0000313" key="4">
    <source>
        <dbReference type="EMBL" id="KAG5944709.1"/>
    </source>
</evidence>
<dbReference type="SUPFAM" id="SSF57701">
    <property type="entry name" value="Zn2/Cys6 DNA-binding domain"/>
    <property type="match status" value="1"/>
</dbReference>
<gene>
    <name evidence="4" type="ORF">E4U60_005766</name>
</gene>
<reference evidence="4 5" key="1">
    <citation type="journal article" date="2020" name="bioRxiv">
        <title>Whole genome comparisons of ergot fungi reveals the divergence and evolution of species within the genus Claviceps are the result of varying mechanisms driving genome evolution and host range expansion.</title>
        <authorList>
            <person name="Wyka S.A."/>
            <person name="Mondo S.J."/>
            <person name="Liu M."/>
            <person name="Dettman J."/>
            <person name="Nalam V."/>
            <person name="Broders K.D."/>
        </authorList>
    </citation>
    <scope>NUCLEOTIDE SEQUENCE [LARGE SCALE GENOMIC DNA]</scope>
    <source>
        <strain evidence="4 5">CCC 1485</strain>
    </source>
</reference>
<name>A0A9P7MGR7_9HYPO</name>
<evidence type="ECO:0000313" key="5">
    <source>
        <dbReference type="Proteomes" id="UP000706124"/>
    </source>
</evidence>